<reference evidence="1 2" key="1">
    <citation type="submission" date="2015-01" db="EMBL/GenBank/DDBJ databases">
        <title>The Genome Sequence of Exophiala sideris CBS121828.</title>
        <authorList>
            <consortium name="The Broad Institute Genomics Platform"/>
            <person name="Cuomo C."/>
            <person name="de Hoog S."/>
            <person name="Gorbushina A."/>
            <person name="Stielow B."/>
            <person name="Teixiera M."/>
            <person name="Abouelleil A."/>
            <person name="Chapman S.B."/>
            <person name="Priest M."/>
            <person name="Young S.K."/>
            <person name="Wortman J."/>
            <person name="Nusbaum C."/>
            <person name="Birren B."/>
        </authorList>
    </citation>
    <scope>NUCLEOTIDE SEQUENCE [LARGE SCALE GENOMIC DNA]</scope>
    <source>
        <strain evidence="1 2">CBS 121828</strain>
    </source>
</reference>
<dbReference type="AlphaFoldDB" id="A0A0D1X008"/>
<organism evidence="1 2">
    <name type="scientific">Exophiala sideris</name>
    <dbReference type="NCBI Taxonomy" id="1016849"/>
    <lineage>
        <taxon>Eukaryota</taxon>
        <taxon>Fungi</taxon>
        <taxon>Dikarya</taxon>
        <taxon>Ascomycota</taxon>
        <taxon>Pezizomycotina</taxon>
        <taxon>Eurotiomycetes</taxon>
        <taxon>Chaetothyriomycetidae</taxon>
        <taxon>Chaetothyriales</taxon>
        <taxon>Herpotrichiellaceae</taxon>
        <taxon>Exophiala</taxon>
    </lineage>
</organism>
<name>A0A0D1X008_9EURO</name>
<dbReference type="HOGENOM" id="CLU_1643722_0_0_1"/>
<dbReference type="OrthoDB" id="4153890at2759"/>
<sequence>MADFNERQRLKQLEDSIVDVQLILDSTLDTVETMLVNYTEMFIKTHPQNEGQSNFPGQDLIIRALQEKRREVKLLKTKVEALRTKLAGTTELVSTLLTLSNGHSLKSLAEESKVENATMRVITERGFRDAVAVKVLTIVTLVYLPTTVVAASQVPPPSLPG</sequence>
<accession>A0A0D1X008</accession>
<evidence type="ECO:0000313" key="2">
    <source>
        <dbReference type="Proteomes" id="UP000053599"/>
    </source>
</evidence>
<proteinExistence type="predicted"/>
<protein>
    <submittedName>
        <fullName evidence="1">Uncharacterized protein</fullName>
    </submittedName>
</protein>
<evidence type="ECO:0000313" key="1">
    <source>
        <dbReference type="EMBL" id="KIV80796.1"/>
    </source>
</evidence>
<dbReference type="Proteomes" id="UP000053599">
    <property type="component" value="Unassembled WGS sequence"/>
</dbReference>
<gene>
    <name evidence="1" type="ORF">PV11_08272</name>
</gene>
<dbReference type="STRING" id="1016849.A0A0D1X008"/>
<dbReference type="EMBL" id="KN846953">
    <property type="protein sequence ID" value="KIV80796.1"/>
    <property type="molecule type" value="Genomic_DNA"/>
</dbReference>